<dbReference type="KEGG" id="sla:SERLADRAFT_404705"/>
<evidence type="ECO:0000259" key="1">
    <source>
        <dbReference type="Pfam" id="PF03184"/>
    </source>
</evidence>
<accession>F8NEH2</accession>
<reference evidence="2" key="1">
    <citation type="submission" date="2011-04" db="EMBL/GenBank/DDBJ databases">
        <title>Evolution of plant cell wall degrading machinery underlies the functional diversity of forest fungi.</title>
        <authorList>
            <consortium name="US DOE Joint Genome Institute (JGI-PGF)"/>
            <person name="Eastwood D.C."/>
            <person name="Floudas D."/>
            <person name="Binder M."/>
            <person name="Majcherczyk A."/>
            <person name="Schneider P."/>
            <person name="Aerts A."/>
            <person name="Asiegbu F.O."/>
            <person name="Baker S.E."/>
            <person name="Barry K."/>
            <person name="Bendiksby M."/>
            <person name="Blumentritt M."/>
            <person name="Coutinho P.M."/>
            <person name="Cullen D."/>
            <person name="Cullen D."/>
            <person name="Gathman A."/>
            <person name="Goodell B."/>
            <person name="Henrissat B."/>
            <person name="Ihrmark K."/>
            <person name="Kauserud H."/>
            <person name="Kohler A."/>
            <person name="LaButti K."/>
            <person name="Lapidus A."/>
            <person name="Lavin J.L."/>
            <person name="Lee Y.-H."/>
            <person name="Lindquist E."/>
            <person name="Lilly W."/>
            <person name="Lucas S."/>
            <person name="Morin E."/>
            <person name="Murat C."/>
            <person name="Oguiza J.A."/>
            <person name="Park J."/>
            <person name="Pisabarro A.G."/>
            <person name="Riley R."/>
            <person name="Rosling A."/>
            <person name="Salamov A."/>
            <person name="Schmidt O."/>
            <person name="Schmutz J."/>
            <person name="Skrede I."/>
            <person name="Stenlid J."/>
            <person name="Wiebenga A."/>
            <person name="Xie X."/>
            <person name="Kues U."/>
            <person name="Hibbett D.S."/>
            <person name="Hoffmeister D."/>
            <person name="Hogberg N."/>
            <person name="Martin F."/>
            <person name="Grigoriev I.V."/>
            <person name="Watkinson S.C."/>
        </authorList>
    </citation>
    <scope>NUCLEOTIDE SEQUENCE</scope>
    <source>
        <strain evidence="2">S7.9</strain>
    </source>
</reference>
<proteinExistence type="predicted"/>
<dbReference type="OrthoDB" id="2618249at2759"/>
<protein>
    <recommendedName>
        <fullName evidence="1">DDE-1 domain-containing protein</fullName>
    </recommendedName>
</protein>
<dbReference type="GO" id="GO:0003676">
    <property type="term" value="F:nucleic acid binding"/>
    <property type="evidence" value="ECO:0007669"/>
    <property type="project" value="InterPro"/>
</dbReference>
<dbReference type="RefSeq" id="XP_007312490.1">
    <property type="nucleotide sequence ID" value="XM_007312428.1"/>
</dbReference>
<dbReference type="HOGENOM" id="CLU_1289635_0_0_1"/>
<dbReference type="AlphaFoldDB" id="F8NEH2"/>
<dbReference type="Pfam" id="PF03184">
    <property type="entry name" value="DDE_1"/>
    <property type="match status" value="1"/>
</dbReference>
<evidence type="ECO:0000313" key="2">
    <source>
        <dbReference type="EMBL" id="EGO30606.1"/>
    </source>
</evidence>
<feature type="domain" description="DDE-1" evidence="1">
    <location>
        <begin position="11"/>
        <end position="66"/>
    </location>
</feature>
<sequence>MSGKKSRKFCITVGFMCNAKGMEKWPIFNIGKSKQPCYFGKKLPAEHGFWYRNNKIACMTSEIFEEKHGPVSVLIPLKIVGSTLLQCYIFPLLNTIKTSDIAGKDLDDLTCDPAAWLIILKFTNSTISSLPEIKNLLHAHLGACFNFSQWKLAIDTVMAAVTAANELQQKALIPSENRTFPAVPMSHLLHPELSQVVSELMQIVVLSLTRGYGW</sequence>
<dbReference type="Proteomes" id="UP000008064">
    <property type="component" value="Unassembled WGS sequence"/>
</dbReference>
<dbReference type="EMBL" id="GL945428">
    <property type="protein sequence ID" value="EGO30606.1"/>
    <property type="molecule type" value="Genomic_DNA"/>
</dbReference>
<name>F8NEH2_SERL9</name>
<dbReference type="InterPro" id="IPR004875">
    <property type="entry name" value="DDE_SF_endonuclease_dom"/>
</dbReference>
<organism>
    <name type="scientific">Serpula lacrymans var. lacrymans (strain S7.9)</name>
    <name type="common">Dry rot fungus</name>
    <dbReference type="NCBI Taxonomy" id="578457"/>
    <lineage>
        <taxon>Eukaryota</taxon>
        <taxon>Fungi</taxon>
        <taxon>Dikarya</taxon>
        <taxon>Basidiomycota</taxon>
        <taxon>Agaricomycotina</taxon>
        <taxon>Agaricomycetes</taxon>
        <taxon>Agaricomycetidae</taxon>
        <taxon>Boletales</taxon>
        <taxon>Coniophorineae</taxon>
        <taxon>Serpulaceae</taxon>
        <taxon>Serpula</taxon>
    </lineage>
</organism>
<dbReference type="GeneID" id="18812444"/>
<gene>
    <name evidence="2" type="ORF">SERLADRAFT_404705</name>
</gene>